<comment type="caution">
    <text evidence="3">The sequence shown here is derived from an EMBL/GenBank/DDBJ whole genome shotgun (WGS) entry which is preliminary data.</text>
</comment>
<protein>
    <submittedName>
        <fullName evidence="3">Uncharacterized protein</fullName>
    </submittedName>
</protein>
<dbReference type="Proteomes" id="UP001081709">
    <property type="component" value="Unassembled WGS sequence"/>
</dbReference>
<keyword evidence="1" id="KW-0472">Membrane</keyword>
<dbReference type="RefSeq" id="WP_200254424.1">
    <property type="nucleotide sequence ID" value="NZ_JAENIQ020000002.1"/>
</dbReference>
<sequence length="67" mass="6998">MLIAALIAALVGFGLLVMTVQSGSDVYSWLLIVVTVVGLGLLVADVVVKRRNRDVTVGDAGEDPSED</sequence>
<dbReference type="Proteomes" id="UP001071478">
    <property type="component" value="Unassembled WGS sequence"/>
</dbReference>
<evidence type="ECO:0000313" key="5">
    <source>
        <dbReference type="Proteomes" id="UP001081709"/>
    </source>
</evidence>
<accession>A0A9Q4C5I6</accession>
<proteinExistence type="predicted"/>
<gene>
    <name evidence="2" type="ORF">OS125_02435</name>
    <name evidence="3" type="ORF">OS129_00750</name>
</gene>
<name>A0A9Q4C5I6_9CORY</name>
<evidence type="ECO:0000313" key="4">
    <source>
        <dbReference type="Proteomes" id="UP001071478"/>
    </source>
</evidence>
<evidence type="ECO:0000313" key="3">
    <source>
        <dbReference type="EMBL" id="MCX7467411.1"/>
    </source>
</evidence>
<evidence type="ECO:0000256" key="1">
    <source>
        <dbReference type="SAM" id="Phobius"/>
    </source>
</evidence>
<keyword evidence="1" id="KW-1133">Transmembrane helix</keyword>
<dbReference type="EMBL" id="JAPMKV010000001">
    <property type="protein sequence ID" value="MCX7444104.1"/>
    <property type="molecule type" value="Genomic_DNA"/>
</dbReference>
<feature type="transmembrane region" description="Helical" evidence="1">
    <location>
        <begin position="29"/>
        <end position="48"/>
    </location>
</feature>
<reference evidence="3" key="1">
    <citation type="submission" date="2022-11" db="EMBL/GenBank/DDBJ databases">
        <title>Corynebacterium sp. isolated from Penguins.</title>
        <authorList>
            <person name="Sedlar K."/>
            <person name="Svec P."/>
        </authorList>
    </citation>
    <scope>NUCLEOTIDE SEQUENCE</scope>
    <source>
        <strain evidence="2">P7003</strain>
        <strain evidence="3">P7374</strain>
    </source>
</reference>
<dbReference type="EMBL" id="JAPMKU010000001">
    <property type="protein sequence ID" value="MCX7467411.1"/>
    <property type="molecule type" value="Genomic_DNA"/>
</dbReference>
<keyword evidence="5" id="KW-1185">Reference proteome</keyword>
<keyword evidence="1" id="KW-0812">Transmembrane</keyword>
<dbReference type="AlphaFoldDB" id="A0A9Q4C5I6"/>
<evidence type="ECO:0000313" key="2">
    <source>
        <dbReference type="EMBL" id="MCX7444104.1"/>
    </source>
</evidence>
<organism evidence="3 4">
    <name type="scientific">Corynebacterium pygosceleis</name>
    <dbReference type="NCBI Taxonomy" id="2800406"/>
    <lineage>
        <taxon>Bacteria</taxon>
        <taxon>Bacillati</taxon>
        <taxon>Actinomycetota</taxon>
        <taxon>Actinomycetes</taxon>
        <taxon>Mycobacteriales</taxon>
        <taxon>Corynebacteriaceae</taxon>
        <taxon>Corynebacterium</taxon>
    </lineage>
</organism>